<dbReference type="Proteomes" id="UP001165297">
    <property type="component" value="Unassembled WGS sequence"/>
</dbReference>
<dbReference type="RefSeq" id="WP_226182728.1">
    <property type="nucleotide sequence ID" value="NZ_JAJADQ010000002.1"/>
</dbReference>
<feature type="signal peptide" evidence="1">
    <location>
        <begin position="1"/>
        <end position="25"/>
    </location>
</feature>
<evidence type="ECO:0000313" key="2">
    <source>
        <dbReference type="EMBL" id="MCB2376615.1"/>
    </source>
</evidence>
<sequence>MKYFPVFRLSLLTFLLGLSVTTASAQIQVYTEDAKQPGIGYWSIETNAARRDYSIVRFYTPQHEMIYEERLNALCLDPSRGTAACRRTARMLSASITSVQRNRANSMVANGLGLYRKVPRTSYAVR</sequence>
<gene>
    <name evidence="2" type="ORF">LGH70_03420</name>
</gene>
<comment type="caution">
    <text evidence="2">The sequence shown here is derived from an EMBL/GenBank/DDBJ whole genome shotgun (WGS) entry which is preliminary data.</text>
</comment>
<keyword evidence="1" id="KW-0732">Signal</keyword>
<name>A0ABS8A894_9BACT</name>
<organism evidence="2 3">
    <name type="scientific">Hymenobacter nitidus</name>
    <dbReference type="NCBI Taxonomy" id="2880929"/>
    <lineage>
        <taxon>Bacteria</taxon>
        <taxon>Pseudomonadati</taxon>
        <taxon>Bacteroidota</taxon>
        <taxon>Cytophagia</taxon>
        <taxon>Cytophagales</taxon>
        <taxon>Hymenobacteraceae</taxon>
        <taxon>Hymenobacter</taxon>
    </lineage>
</organism>
<dbReference type="EMBL" id="JAJADQ010000002">
    <property type="protein sequence ID" value="MCB2376615.1"/>
    <property type="molecule type" value="Genomic_DNA"/>
</dbReference>
<protein>
    <submittedName>
        <fullName evidence="2">Uncharacterized protein</fullName>
    </submittedName>
</protein>
<keyword evidence="3" id="KW-1185">Reference proteome</keyword>
<accession>A0ABS8A894</accession>
<reference evidence="2" key="1">
    <citation type="submission" date="2021-10" db="EMBL/GenBank/DDBJ databases">
        <authorList>
            <person name="Dean J.D."/>
            <person name="Kim M.K."/>
            <person name="Newey C.N."/>
            <person name="Stoker T.S."/>
            <person name="Thompson D.W."/>
            <person name="Grose J.H."/>
        </authorList>
    </citation>
    <scope>NUCLEOTIDE SEQUENCE</scope>
    <source>
        <strain evidence="2">BT635</strain>
    </source>
</reference>
<evidence type="ECO:0000313" key="3">
    <source>
        <dbReference type="Proteomes" id="UP001165297"/>
    </source>
</evidence>
<evidence type="ECO:0000256" key="1">
    <source>
        <dbReference type="SAM" id="SignalP"/>
    </source>
</evidence>
<proteinExistence type="predicted"/>
<feature type="chain" id="PRO_5046583419" evidence="1">
    <location>
        <begin position="26"/>
        <end position="126"/>
    </location>
</feature>